<keyword evidence="4" id="KW-0732">Signal</keyword>
<dbReference type="Pfam" id="PF14543">
    <property type="entry name" value="TAXi_N"/>
    <property type="match status" value="1"/>
</dbReference>
<accession>A0AAW2DV16</accession>
<protein>
    <recommendedName>
        <fullName evidence="5">Peptidase A1 domain-containing protein</fullName>
    </recommendedName>
</protein>
<keyword evidence="3" id="KW-0378">Hydrolase</keyword>
<keyword evidence="7" id="KW-1185">Reference proteome</keyword>
<evidence type="ECO:0000256" key="3">
    <source>
        <dbReference type="ARBA" id="ARBA00022801"/>
    </source>
</evidence>
<keyword evidence="2" id="KW-0645">Protease</keyword>
<dbReference type="InterPro" id="IPR032861">
    <property type="entry name" value="TAXi_N"/>
</dbReference>
<dbReference type="GO" id="GO:0005576">
    <property type="term" value="C:extracellular region"/>
    <property type="evidence" value="ECO:0007669"/>
    <property type="project" value="TreeGrafter"/>
</dbReference>
<comment type="similarity">
    <text evidence="1">Belongs to the peptidase A1 family.</text>
</comment>
<dbReference type="InterPro" id="IPR033121">
    <property type="entry name" value="PEPTIDASE_A1"/>
</dbReference>
<dbReference type="PANTHER" id="PTHR47967">
    <property type="entry name" value="OS07G0603500 PROTEIN-RELATED"/>
    <property type="match status" value="1"/>
</dbReference>
<dbReference type="AlphaFoldDB" id="A0AAW2DV16"/>
<name>A0AAW2DV16_9ROSI</name>
<dbReference type="InterPro" id="IPR051708">
    <property type="entry name" value="Plant_Aspart_Prot_A1"/>
</dbReference>
<feature type="domain" description="Peptidase A1" evidence="5">
    <location>
        <begin position="92"/>
        <end position="448"/>
    </location>
</feature>
<evidence type="ECO:0000256" key="1">
    <source>
        <dbReference type="ARBA" id="ARBA00007447"/>
    </source>
</evidence>
<dbReference type="PROSITE" id="PS51767">
    <property type="entry name" value="PEPTIDASE_A1"/>
    <property type="match status" value="1"/>
</dbReference>
<dbReference type="GO" id="GO:0006508">
    <property type="term" value="P:proteolysis"/>
    <property type="evidence" value="ECO:0007669"/>
    <property type="project" value="UniProtKB-KW"/>
</dbReference>
<feature type="signal peptide" evidence="4">
    <location>
        <begin position="1"/>
        <end position="25"/>
    </location>
</feature>
<feature type="chain" id="PRO_5043800138" description="Peptidase A1 domain-containing protein" evidence="4">
    <location>
        <begin position="26"/>
        <end position="448"/>
    </location>
</feature>
<dbReference type="GO" id="GO:0004190">
    <property type="term" value="F:aspartic-type endopeptidase activity"/>
    <property type="evidence" value="ECO:0007669"/>
    <property type="project" value="InterPro"/>
</dbReference>
<evidence type="ECO:0000313" key="7">
    <source>
        <dbReference type="Proteomes" id="UP001459277"/>
    </source>
</evidence>
<dbReference type="InterPro" id="IPR021109">
    <property type="entry name" value="Peptidase_aspartic_dom_sf"/>
</dbReference>
<evidence type="ECO:0000256" key="4">
    <source>
        <dbReference type="SAM" id="SignalP"/>
    </source>
</evidence>
<dbReference type="EMBL" id="JAZDWU010000001">
    <property type="protein sequence ID" value="KAL0013160.1"/>
    <property type="molecule type" value="Genomic_DNA"/>
</dbReference>
<dbReference type="PANTHER" id="PTHR47967:SF128">
    <property type="entry name" value="ASPARTIC PROTEINASE CDR1-LIKE"/>
    <property type="match status" value="1"/>
</dbReference>
<dbReference type="InterPro" id="IPR001969">
    <property type="entry name" value="Aspartic_peptidase_AS"/>
</dbReference>
<organism evidence="6 7">
    <name type="scientific">Lithocarpus litseifolius</name>
    <dbReference type="NCBI Taxonomy" id="425828"/>
    <lineage>
        <taxon>Eukaryota</taxon>
        <taxon>Viridiplantae</taxon>
        <taxon>Streptophyta</taxon>
        <taxon>Embryophyta</taxon>
        <taxon>Tracheophyta</taxon>
        <taxon>Spermatophyta</taxon>
        <taxon>Magnoliopsida</taxon>
        <taxon>eudicotyledons</taxon>
        <taxon>Gunneridae</taxon>
        <taxon>Pentapetalae</taxon>
        <taxon>rosids</taxon>
        <taxon>fabids</taxon>
        <taxon>Fagales</taxon>
        <taxon>Fagaceae</taxon>
        <taxon>Lithocarpus</taxon>
    </lineage>
</organism>
<evidence type="ECO:0000259" key="5">
    <source>
        <dbReference type="PROSITE" id="PS51767"/>
    </source>
</evidence>
<evidence type="ECO:0000256" key="2">
    <source>
        <dbReference type="ARBA" id="ARBA00022670"/>
    </source>
</evidence>
<dbReference type="PROSITE" id="PS00141">
    <property type="entry name" value="ASP_PROTEASE"/>
    <property type="match status" value="1"/>
</dbReference>
<dbReference type="Gene3D" id="2.40.70.10">
    <property type="entry name" value="Acid Proteases"/>
    <property type="match status" value="1"/>
</dbReference>
<dbReference type="FunFam" id="2.40.70.10:FF:000031">
    <property type="entry name" value="Aspartyl protease AED1"/>
    <property type="match status" value="1"/>
</dbReference>
<dbReference type="SUPFAM" id="SSF50630">
    <property type="entry name" value="Acid proteases"/>
    <property type="match status" value="1"/>
</dbReference>
<comment type="caution">
    <text evidence="6">The sequence shown here is derived from an EMBL/GenBank/DDBJ whole genome shotgun (WGS) entry which is preliminary data.</text>
</comment>
<reference evidence="6 7" key="1">
    <citation type="submission" date="2024-01" db="EMBL/GenBank/DDBJ databases">
        <title>A telomere-to-telomere, gap-free genome of sweet tea (Lithocarpus litseifolius).</title>
        <authorList>
            <person name="Zhou J."/>
        </authorList>
    </citation>
    <scope>NUCLEOTIDE SEQUENCE [LARGE SCALE GENOMIC DNA]</scope>
    <source>
        <strain evidence="6">Zhou-2022a</strain>
        <tissue evidence="6">Leaf</tissue>
    </source>
</reference>
<sequence length="448" mass="49762">MAAALRLYPLLSTLAVILVFSFTEATNSSGFTVDLIHRDSTLSPYYNASDTHFDRLYNAFARSISRANRFKASLQSCNSIQSNVTASNSGEYLMKISLGTPAIDVLGVADTGGDLTWTQCKPCIKCYKQDPPLFDPHHSSTYCNVSCKSKSCINLDRKAVSCGERNICFYNYTYGDNSYTRGDLGVETLTFGSTTGHRVKIPRIFFGCSNNNDNIFDEESSGIIGLGGGPLSLVSQLNKASSKASSNVGNMIIDSGTTYTFLPPEFHKDLVSVLLKTIYAKRVKDPKDVLSPCFRSKGDIDIPIIRAHFTGADVKLKPINTFARMDDDLECFTMIPSPDNLAIFGNLAEINFLVGLNYDRPMYQKALGALQDCDKRYKEVVYYRISVFEYRNTMVHYFLRFTAYKVESGGSSLRCGTSEPPRYCAHGLAEDRQHEPPRHCAHGLAEDR</sequence>
<proteinExistence type="inferred from homology"/>
<gene>
    <name evidence="6" type="ORF">SO802_000229</name>
</gene>
<dbReference type="Proteomes" id="UP001459277">
    <property type="component" value="Unassembled WGS sequence"/>
</dbReference>
<evidence type="ECO:0000313" key="6">
    <source>
        <dbReference type="EMBL" id="KAL0013160.1"/>
    </source>
</evidence>